<gene>
    <name evidence="6" type="ORF">C7H79_16135</name>
</gene>
<accession>A0A2P7NR54</accession>
<evidence type="ECO:0000313" key="7">
    <source>
        <dbReference type="Proteomes" id="UP000241912"/>
    </source>
</evidence>
<name>A0A2P7NR54_9PROT</name>
<comment type="caution">
    <text evidence="6">The sequence shown here is derived from an EMBL/GenBank/DDBJ whole genome shotgun (WGS) entry which is preliminary data.</text>
</comment>
<evidence type="ECO:0000256" key="2">
    <source>
        <dbReference type="ARBA" id="ARBA00022723"/>
    </source>
</evidence>
<keyword evidence="4" id="KW-0456">Lyase</keyword>
<keyword evidence="7" id="KW-1185">Reference proteome</keyword>
<evidence type="ECO:0000313" key="6">
    <source>
        <dbReference type="EMBL" id="PSJ15961.1"/>
    </source>
</evidence>
<dbReference type="SUPFAM" id="SSF51316">
    <property type="entry name" value="Mss4-like"/>
    <property type="match status" value="1"/>
</dbReference>
<dbReference type="GO" id="GO:0046872">
    <property type="term" value="F:metal ion binding"/>
    <property type="evidence" value="ECO:0007669"/>
    <property type="project" value="UniProtKB-KW"/>
</dbReference>
<dbReference type="Gene3D" id="3.90.1590.10">
    <property type="entry name" value="glutathione-dependent formaldehyde- activating enzyme (gfa)"/>
    <property type="match status" value="1"/>
</dbReference>
<dbReference type="OrthoDB" id="327703at2"/>
<organism evidence="6 7">
    <name type="scientific">Nitrosomonas supralitoralis</name>
    <dbReference type="NCBI Taxonomy" id="2116706"/>
    <lineage>
        <taxon>Bacteria</taxon>
        <taxon>Pseudomonadati</taxon>
        <taxon>Pseudomonadota</taxon>
        <taxon>Betaproteobacteria</taxon>
        <taxon>Nitrosomonadales</taxon>
        <taxon>Nitrosomonadaceae</taxon>
        <taxon>Nitrosomonas</taxon>
    </lineage>
</organism>
<keyword evidence="2" id="KW-0479">Metal-binding</keyword>
<dbReference type="PROSITE" id="PS51891">
    <property type="entry name" value="CENP_V_GFA"/>
    <property type="match status" value="1"/>
</dbReference>
<protein>
    <submittedName>
        <fullName evidence="6">Aldehyde-activating protein</fullName>
    </submittedName>
</protein>
<evidence type="ECO:0000256" key="3">
    <source>
        <dbReference type="ARBA" id="ARBA00022833"/>
    </source>
</evidence>
<dbReference type="PANTHER" id="PTHR33337:SF40">
    <property type="entry name" value="CENP-V_GFA DOMAIN-CONTAINING PROTEIN-RELATED"/>
    <property type="match status" value="1"/>
</dbReference>
<comment type="similarity">
    <text evidence="1">Belongs to the Gfa family.</text>
</comment>
<dbReference type="Pfam" id="PF04828">
    <property type="entry name" value="GFA"/>
    <property type="match status" value="1"/>
</dbReference>
<dbReference type="AlphaFoldDB" id="A0A2P7NR54"/>
<dbReference type="PANTHER" id="PTHR33337">
    <property type="entry name" value="GFA DOMAIN-CONTAINING PROTEIN"/>
    <property type="match status" value="1"/>
</dbReference>
<reference evidence="6 7" key="1">
    <citation type="submission" date="2018-03" db="EMBL/GenBank/DDBJ databases">
        <title>Draft genome of Nitrosomonas supralitoralis APG5.</title>
        <authorList>
            <person name="Urakawa H."/>
            <person name="Lopez J.V."/>
        </authorList>
    </citation>
    <scope>NUCLEOTIDE SEQUENCE [LARGE SCALE GENOMIC DNA]</scope>
    <source>
        <strain evidence="6 7">APG5</strain>
    </source>
</reference>
<sequence>MTNETNYTGGCFCGAVQFTVIGKPVAMGYCHCESCRQWSASPVNAFTLWKPEAIQITRGSENIGTYNKTPNSYRKWCKTCGGHVFTEHPGMGLIDVYAATIPQFPYHARIHVNYQETVLRIKDGLPKMKDLPKEMGGSDLSVAE</sequence>
<dbReference type="Proteomes" id="UP000241912">
    <property type="component" value="Unassembled WGS sequence"/>
</dbReference>
<dbReference type="RefSeq" id="WP_106708283.1">
    <property type="nucleotide sequence ID" value="NZ_PXXU01000095.1"/>
</dbReference>
<dbReference type="InterPro" id="IPR011057">
    <property type="entry name" value="Mss4-like_sf"/>
</dbReference>
<evidence type="ECO:0000259" key="5">
    <source>
        <dbReference type="PROSITE" id="PS51891"/>
    </source>
</evidence>
<feature type="domain" description="CENP-V/GFA" evidence="5">
    <location>
        <begin position="7"/>
        <end position="107"/>
    </location>
</feature>
<evidence type="ECO:0000256" key="4">
    <source>
        <dbReference type="ARBA" id="ARBA00023239"/>
    </source>
</evidence>
<dbReference type="EMBL" id="PXXU01000095">
    <property type="protein sequence ID" value="PSJ15961.1"/>
    <property type="molecule type" value="Genomic_DNA"/>
</dbReference>
<proteinExistence type="inferred from homology"/>
<keyword evidence="3" id="KW-0862">Zinc</keyword>
<dbReference type="InterPro" id="IPR006913">
    <property type="entry name" value="CENP-V/GFA"/>
</dbReference>
<dbReference type="GO" id="GO:0016846">
    <property type="term" value="F:carbon-sulfur lyase activity"/>
    <property type="evidence" value="ECO:0007669"/>
    <property type="project" value="InterPro"/>
</dbReference>
<evidence type="ECO:0000256" key="1">
    <source>
        <dbReference type="ARBA" id="ARBA00005495"/>
    </source>
</evidence>